<evidence type="ECO:0000313" key="1">
    <source>
        <dbReference type="EMBL" id="TNN61676.1"/>
    </source>
</evidence>
<name>A0A4Z2H7D1_9TELE</name>
<accession>A0A4Z2H7D1</accession>
<protein>
    <submittedName>
        <fullName evidence="1">Uncharacterized protein</fullName>
    </submittedName>
</protein>
<organism evidence="1 2">
    <name type="scientific">Liparis tanakae</name>
    <name type="common">Tanaka's snailfish</name>
    <dbReference type="NCBI Taxonomy" id="230148"/>
    <lineage>
        <taxon>Eukaryota</taxon>
        <taxon>Metazoa</taxon>
        <taxon>Chordata</taxon>
        <taxon>Craniata</taxon>
        <taxon>Vertebrata</taxon>
        <taxon>Euteleostomi</taxon>
        <taxon>Actinopterygii</taxon>
        <taxon>Neopterygii</taxon>
        <taxon>Teleostei</taxon>
        <taxon>Neoteleostei</taxon>
        <taxon>Acanthomorphata</taxon>
        <taxon>Eupercaria</taxon>
        <taxon>Perciformes</taxon>
        <taxon>Cottioidei</taxon>
        <taxon>Cottales</taxon>
        <taxon>Liparidae</taxon>
        <taxon>Liparis</taxon>
    </lineage>
</organism>
<keyword evidence="2" id="KW-1185">Reference proteome</keyword>
<proteinExistence type="predicted"/>
<dbReference type="EMBL" id="SRLO01000311">
    <property type="protein sequence ID" value="TNN61676.1"/>
    <property type="molecule type" value="Genomic_DNA"/>
</dbReference>
<sequence length="165" mass="18502">MALCVRALYLLTDVLLEYKLFFECLHLVLEVHPSQDLTAQLVLGVSQCSLYLVKPPHRRNCPFCSVRSSVSLLFSDSILVNTASLELRLASAFLHWATAVARSPSFFWFLSEKSIGTIMSITSICKRARSPARPSRDFRTSANSSSYSRRTLPISRLFDSSFSSS</sequence>
<dbReference type="AlphaFoldDB" id="A0A4Z2H7D1"/>
<evidence type="ECO:0000313" key="2">
    <source>
        <dbReference type="Proteomes" id="UP000314294"/>
    </source>
</evidence>
<gene>
    <name evidence="1" type="ORF">EYF80_028106</name>
</gene>
<comment type="caution">
    <text evidence="1">The sequence shown here is derived from an EMBL/GenBank/DDBJ whole genome shotgun (WGS) entry which is preliminary data.</text>
</comment>
<reference evidence="1 2" key="1">
    <citation type="submission" date="2019-03" db="EMBL/GenBank/DDBJ databases">
        <title>First draft genome of Liparis tanakae, snailfish: a comprehensive survey of snailfish specific genes.</title>
        <authorList>
            <person name="Kim W."/>
            <person name="Song I."/>
            <person name="Jeong J.-H."/>
            <person name="Kim D."/>
            <person name="Kim S."/>
            <person name="Ryu S."/>
            <person name="Song J.Y."/>
            <person name="Lee S.K."/>
        </authorList>
    </citation>
    <scope>NUCLEOTIDE SEQUENCE [LARGE SCALE GENOMIC DNA]</scope>
    <source>
        <tissue evidence="1">Muscle</tissue>
    </source>
</reference>
<dbReference type="Proteomes" id="UP000314294">
    <property type="component" value="Unassembled WGS sequence"/>
</dbReference>